<accession>A0A088E840</accession>
<evidence type="ECO:0000313" key="12">
    <source>
        <dbReference type="Proteomes" id="UP000068832"/>
    </source>
</evidence>
<dbReference type="NCBIfam" id="NF001647">
    <property type="entry name" value="PRK00420.1-4"/>
    <property type="match status" value="1"/>
</dbReference>
<dbReference type="EMBL" id="CP012172">
    <property type="protein sequence ID" value="AKV74978.1"/>
    <property type="molecule type" value="Genomic_DNA"/>
</dbReference>
<dbReference type="GeneID" id="97612856"/>
<dbReference type="InterPro" id="IPR009563">
    <property type="entry name" value="SSSCA1"/>
</dbReference>
<dbReference type="EMBL" id="CP012175">
    <property type="protein sequence ID" value="AKV81711.1"/>
    <property type="molecule type" value="Genomic_DNA"/>
</dbReference>
<dbReference type="Proteomes" id="UP000062475">
    <property type="component" value="Chromosome"/>
</dbReference>
<dbReference type="OrthoDB" id="26305at2157"/>
<evidence type="ECO:0000313" key="10">
    <source>
        <dbReference type="Proteomes" id="UP000062398"/>
    </source>
</evidence>
<dbReference type="EMBL" id="CP008822">
    <property type="protein sequence ID" value="AIM28158.1"/>
    <property type="molecule type" value="Genomic_DNA"/>
</dbReference>
<evidence type="ECO:0000313" key="1">
    <source>
        <dbReference type="EMBL" id="AIM28158.1"/>
    </source>
</evidence>
<dbReference type="Proteomes" id="UP000061362">
    <property type="component" value="Chromosome"/>
</dbReference>
<evidence type="ECO:0000313" key="8">
    <source>
        <dbReference type="Proteomes" id="UP000056255"/>
    </source>
</evidence>
<organism evidence="1 7">
    <name type="scientific">Metallosphaera sedula</name>
    <dbReference type="NCBI Taxonomy" id="43687"/>
    <lineage>
        <taxon>Archaea</taxon>
        <taxon>Thermoproteota</taxon>
        <taxon>Thermoprotei</taxon>
        <taxon>Sulfolobales</taxon>
        <taxon>Sulfolobaceae</taxon>
        <taxon>Metallosphaera</taxon>
    </lineage>
</organism>
<dbReference type="EMBL" id="CP012174">
    <property type="protein sequence ID" value="AKV79466.1"/>
    <property type="molecule type" value="Genomic_DNA"/>
</dbReference>
<dbReference type="Pfam" id="PF06677">
    <property type="entry name" value="Auto_anti-p27"/>
    <property type="match status" value="1"/>
</dbReference>
<proteinExistence type="predicted"/>
<reference evidence="6 8" key="3">
    <citation type="submission" date="2015-07" db="EMBL/GenBank/DDBJ databases">
        <title>Physiological, transcriptional responses and genome re-sequencing of acid resistant extremely thermoacidophilic Metallosphaera sedula SARC-M1.</title>
        <authorList>
            <person name="Ai C."/>
            <person name="McCarthy S."/>
            <person name="Eckrich V."/>
            <person name="Rudrappa D."/>
            <person name="Qiu G."/>
            <person name="Blum P."/>
        </authorList>
    </citation>
    <scope>NUCLEOTIDE SEQUENCE [LARGE SCALE GENOMIC DNA]</scope>
    <source>
        <strain evidence="6 8">SARC-M1</strain>
    </source>
</reference>
<evidence type="ECO:0000313" key="9">
    <source>
        <dbReference type="Proteomes" id="UP000061362"/>
    </source>
</evidence>
<dbReference type="EMBL" id="CP012173">
    <property type="protein sequence ID" value="AKV77216.1"/>
    <property type="molecule type" value="Genomic_DNA"/>
</dbReference>
<dbReference type="AlphaFoldDB" id="A0A088E840"/>
<evidence type="ECO:0000313" key="4">
    <source>
        <dbReference type="EMBL" id="AKV79466.1"/>
    </source>
</evidence>
<dbReference type="NCBIfam" id="NF001644">
    <property type="entry name" value="PRK00420.1-1"/>
    <property type="match status" value="1"/>
</dbReference>
<evidence type="ECO:0000313" key="3">
    <source>
        <dbReference type="EMBL" id="AKV77216.1"/>
    </source>
</evidence>
<dbReference type="Proteomes" id="UP000068832">
    <property type="component" value="Chromosome"/>
</dbReference>
<evidence type="ECO:0000313" key="7">
    <source>
        <dbReference type="Proteomes" id="UP000029084"/>
    </source>
</evidence>
<evidence type="ECO:0000313" key="2">
    <source>
        <dbReference type="EMBL" id="AKV74978.1"/>
    </source>
</evidence>
<reference evidence="9 10" key="2">
    <citation type="journal article" date="2015" name="Genome Announc.">
        <title>Complete Genome Sequences of Evolved Arsenate-Resistant Metallosphaera sedula Strains.</title>
        <authorList>
            <person name="Ai C."/>
            <person name="McCarthy S."/>
            <person name="Schackwitz W."/>
            <person name="Martin J."/>
            <person name="Lipzen A."/>
            <person name="Blum P."/>
        </authorList>
    </citation>
    <scope>NUCLEOTIDE SEQUENCE [LARGE SCALE GENOMIC DNA]</scope>
    <source>
        <strain evidence="4 10">ARS120-1</strain>
        <strain evidence="5 9">ARS120-2</strain>
        <strain evidence="2 12">ARS50-1</strain>
        <strain evidence="3 11">ARS50-2</strain>
    </source>
</reference>
<dbReference type="Proteomes" id="UP000062398">
    <property type="component" value="Chromosome"/>
</dbReference>
<dbReference type="RefSeq" id="WP_012021962.1">
    <property type="nucleotide sequence ID" value="NZ_AP019770.1"/>
</dbReference>
<protein>
    <submittedName>
        <fullName evidence="1">Sjogrens syndrome scleroderma autoantigen 1</fullName>
    </submittedName>
</protein>
<reference evidence="1 7" key="1">
    <citation type="journal article" date="2014" name="J. Bacteriol.">
        <title>Role of an Archaeal PitA Transporter in the Copper and Arsenic Resistance of Metallosphaera sedula, an Extreme Thermoacidophile.</title>
        <authorList>
            <person name="McCarthy S."/>
            <person name="Ai C."/>
            <person name="Wheaton G."/>
            <person name="Tevatia R."/>
            <person name="Eckrich V."/>
            <person name="Kelly R."/>
            <person name="Blum P."/>
        </authorList>
    </citation>
    <scope>NUCLEOTIDE SEQUENCE [LARGE SCALE GENOMIC DNA]</scope>
    <source>
        <strain evidence="1 7">CuR1</strain>
    </source>
</reference>
<name>A0A088E840_9CREN</name>
<dbReference type="OMA" id="GEYYCAN"/>
<evidence type="ECO:0000313" key="5">
    <source>
        <dbReference type="EMBL" id="AKV81711.1"/>
    </source>
</evidence>
<dbReference type="EMBL" id="CP012176">
    <property type="protein sequence ID" value="AKV83942.1"/>
    <property type="molecule type" value="Genomic_DNA"/>
</dbReference>
<evidence type="ECO:0000313" key="6">
    <source>
        <dbReference type="EMBL" id="AKV83942.1"/>
    </source>
</evidence>
<sequence length="119" mass="13490">MSSEQSVKKAAELLRQGATMLSEACPVCNSPLYRLKSGEIVCPIHGRVIIAKDEEEEKKLKRGITLDYMEQVLVDSMSIIVEKLKSDPMNSEVIVQVIRYLDSLERLKRIRDLGQAQEK</sequence>
<gene>
    <name evidence="1" type="ORF">HA72_2035</name>
    <name evidence="2" type="ORF">MsedA_2085</name>
    <name evidence="3" type="ORF">MsedB_2087</name>
    <name evidence="4" type="ORF">MsedC_2085</name>
    <name evidence="5" type="ORF">MsedD_2086</name>
    <name evidence="6" type="ORF">MsedE_2087</name>
</gene>
<evidence type="ECO:0000313" key="11">
    <source>
        <dbReference type="Proteomes" id="UP000062475"/>
    </source>
</evidence>
<dbReference type="Proteomes" id="UP000056255">
    <property type="component" value="Chromosome"/>
</dbReference>
<dbReference type="Proteomes" id="UP000029084">
    <property type="component" value="Chromosome"/>
</dbReference>